<dbReference type="EMBL" id="JAERRA010000001">
    <property type="protein sequence ID" value="MBL0720185.1"/>
    <property type="molecule type" value="Genomic_DNA"/>
</dbReference>
<evidence type="ECO:0000313" key="1">
    <source>
        <dbReference type="EMBL" id="MBL0720185.1"/>
    </source>
</evidence>
<name>A0A9X0XIP7_9BURK</name>
<keyword evidence="2" id="KW-1185">Reference proteome</keyword>
<accession>A0A9X0XIP7</accession>
<gene>
    <name evidence="1" type="ORF">JI742_09815</name>
</gene>
<dbReference type="AlphaFoldDB" id="A0A9X0XIP7"/>
<reference evidence="1 2" key="1">
    <citation type="submission" date="2021-01" db="EMBL/GenBank/DDBJ databases">
        <title>Piscinibacter sp. Jin2 Genome sequencing and assembly.</title>
        <authorList>
            <person name="Kim I."/>
        </authorList>
    </citation>
    <scope>NUCLEOTIDE SEQUENCE [LARGE SCALE GENOMIC DNA]</scope>
    <source>
        <strain evidence="1 2">Jin2</strain>
    </source>
</reference>
<dbReference type="RefSeq" id="WP_201826041.1">
    <property type="nucleotide sequence ID" value="NZ_JAERRA010000001.1"/>
</dbReference>
<evidence type="ECO:0000313" key="2">
    <source>
        <dbReference type="Proteomes" id="UP000643207"/>
    </source>
</evidence>
<organism evidence="1 2">
    <name type="scientific">Aquariibacter lacus</name>
    <dbReference type="NCBI Taxonomy" id="2801332"/>
    <lineage>
        <taxon>Bacteria</taxon>
        <taxon>Pseudomonadati</taxon>
        <taxon>Pseudomonadota</taxon>
        <taxon>Betaproteobacteria</taxon>
        <taxon>Burkholderiales</taxon>
        <taxon>Sphaerotilaceae</taxon>
        <taxon>Aquariibacter</taxon>
    </lineage>
</organism>
<sequence length="386" mass="39562">MSTGLHPTGLQATGLGLALVVSTAPATPGTFYVMDQFTTRPDPRNLDAFANDAAQMARELPRFIDQTNAALAALQAQFLTGVSTSSVSIGTGNRTFASQGGRAWPVGQWLVATALAAPANFMVGQVVSYNSSTGLLVLNVQQVAGSGTHASWGLSMAVAPATGLDAGNITTGVLPNARLQGSYTQLTGVTGSGRAKFAGFDAEAEAPELTLHETDQAGTAGLWRVLLEGNALRIQRSSNGTDFVAPATPLTVGADGVLTGNGAGLSNVTALRLAGSLGDAPAYAARAMAVVNISGVTPALHGSSRNVFSVTRVSAGVYDVLWSVPMPFERYALALACNRGDSNNDWIINVAGSTAGPTMTASSVRVVIQHGQSVDDPTWFSVSAIV</sequence>
<comment type="caution">
    <text evidence="1">The sequence shown here is derived from an EMBL/GenBank/DDBJ whole genome shotgun (WGS) entry which is preliminary data.</text>
</comment>
<dbReference type="Proteomes" id="UP000643207">
    <property type="component" value="Unassembled WGS sequence"/>
</dbReference>
<protein>
    <submittedName>
        <fullName evidence="1">Uncharacterized protein</fullName>
    </submittedName>
</protein>
<proteinExistence type="predicted"/>